<name>X0VE33_9ZZZZ</name>
<feature type="non-terminal residue" evidence="1">
    <location>
        <position position="1"/>
    </location>
</feature>
<dbReference type="GO" id="GO:0033739">
    <property type="term" value="F:preQ1 synthase activity"/>
    <property type="evidence" value="ECO:0007669"/>
    <property type="project" value="InterPro"/>
</dbReference>
<dbReference type="GO" id="GO:0008616">
    <property type="term" value="P:tRNA queuosine(34) biosynthetic process"/>
    <property type="evidence" value="ECO:0007669"/>
    <property type="project" value="InterPro"/>
</dbReference>
<protein>
    <recommendedName>
        <fullName evidence="2">NADPH-dependent 7-cyano-7-deazaguanine reductase N-terminal domain-containing protein</fullName>
    </recommendedName>
</protein>
<dbReference type="SUPFAM" id="SSF55620">
    <property type="entry name" value="Tetrahydrobiopterin biosynthesis enzymes-like"/>
    <property type="match status" value="1"/>
</dbReference>
<dbReference type="PANTHER" id="PTHR34354">
    <property type="entry name" value="NADPH-DEPENDENT 7-CYANO-7-DEAZAGUANINE REDUCTASE"/>
    <property type="match status" value="1"/>
</dbReference>
<dbReference type="InterPro" id="IPR029500">
    <property type="entry name" value="QueF"/>
</dbReference>
<dbReference type="Gene3D" id="3.30.1130.10">
    <property type="match status" value="1"/>
</dbReference>
<dbReference type="InterPro" id="IPR050084">
    <property type="entry name" value="NADPH_dep_7-cyano-7-deazaG_red"/>
</dbReference>
<evidence type="ECO:0008006" key="2">
    <source>
        <dbReference type="Google" id="ProtNLM"/>
    </source>
</evidence>
<dbReference type="AlphaFoldDB" id="X0VE33"/>
<evidence type="ECO:0000313" key="1">
    <source>
        <dbReference type="EMBL" id="GAG16605.1"/>
    </source>
</evidence>
<gene>
    <name evidence="1" type="ORF">S01H1_48730</name>
</gene>
<sequence length="64" mass="7555">HLVELKSLKYYILNYRNMGIFHEEVTNRILDDIKSAVRPERIEVIGDFHTRGGIKTVVTSRWPE</sequence>
<accession>X0VE33</accession>
<comment type="caution">
    <text evidence="1">The sequence shown here is derived from an EMBL/GenBank/DDBJ whole genome shotgun (WGS) entry which is preliminary data.</text>
</comment>
<proteinExistence type="predicted"/>
<dbReference type="PANTHER" id="PTHR34354:SF1">
    <property type="entry name" value="NADPH-DEPENDENT 7-CYANO-7-DEAZAGUANINE REDUCTASE"/>
    <property type="match status" value="1"/>
</dbReference>
<organism evidence="1">
    <name type="scientific">marine sediment metagenome</name>
    <dbReference type="NCBI Taxonomy" id="412755"/>
    <lineage>
        <taxon>unclassified sequences</taxon>
        <taxon>metagenomes</taxon>
        <taxon>ecological metagenomes</taxon>
    </lineage>
</organism>
<dbReference type="EMBL" id="BARS01031300">
    <property type="protein sequence ID" value="GAG16605.1"/>
    <property type="molecule type" value="Genomic_DNA"/>
</dbReference>
<dbReference type="InterPro" id="IPR043133">
    <property type="entry name" value="GTP-CH-I_C/QueF"/>
</dbReference>
<reference evidence="1" key="1">
    <citation type="journal article" date="2014" name="Front. Microbiol.">
        <title>High frequency of phylogenetically diverse reductive dehalogenase-homologous genes in deep subseafloor sedimentary metagenomes.</title>
        <authorList>
            <person name="Kawai M."/>
            <person name="Futagami T."/>
            <person name="Toyoda A."/>
            <person name="Takaki Y."/>
            <person name="Nishi S."/>
            <person name="Hori S."/>
            <person name="Arai W."/>
            <person name="Tsubouchi T."/>
            <person name="Morono Y."/>
            <person name="Uchiyama I."/>
            <person name="Ito T."/>
            <person name="Fujiyama A."/>
            <person name="Inagaki F."/>
            <person name="Takami H."/>
        </authorList>
    </citation>
    <scope>NUCLEOTIDE SEQUENCE</scope>
    <source>
        <strain evidence="1">Expedition CK06-06</strain>
    </source>
</reference>
<dbReference type="Pfam" id="PF14489">
    <property type="entry name" value="QueF"/>
    <property type="match status" value="1"/>
</dbReference>